<evidence type="ECO:0000313" key="2">
    <source>
        <dbReference type="Proteomes" id="UP000034774"/>
    </source>
</evidence>
<dbReference type="Proteomes" id="UP000034774">
    <property type="component" value="Unassembled WGS sequence"/>
</dbReference>
<reference evidence="1 2" key="1">
    <citation type="journal article" date="2015" name="Nature">
        <title>rRNA introns, odd ribosomes, and small enigmatic genomes across a large radiation of phyla.</title>
        <authorList>
            <person name="Brown C.T."/>
            <person name="Hug L.A."/>
            <person name="Thomas B.C."/>
            <person name="Sharon I."/>
            <person name="Castelle C.J."/>
            <person name="Singh A."/>
            <person name="Wilkins M.J."/>
            <person name="Williams K.H."/>
            <person name="Banfield J.F."/>
        </authorList>
    </citation>
    <scope>NUCLEOTIDE SEQUENCE [LARGE SCALE GENOMIC DNA]</scope>
</reference>
<organism evidence="1 2">
    <name type="scientific">Candidatus Woesebacteria bacterium GW2011_GWB1_39_10</name>
    <dbReference type="NCBI Taxonomy" id="1618572"/>
    <lineage>
        <taxon>Bacteria</taxon>
        <taxon>Candidatus Woeseibacteriota</taxon>
    </lineage>
</organism>
<dbReference type="STRING" id="1618572.UT17_C0003G0267"/>
<dbReference type="AlphaFoldDB" id="A0A0G0P2B8"/>
<gene>
    <name evidence="1" type="ORF">UT17_C0003G0267</name>
</gene>
<proteinExistence type="predicted"/>
<sequence>MLEKDYAIKISSALASSYYKKWVGYFEKVLRATRSKRHKDKKDVLLAMQLKLAQIETQLWKLLSEARDRAKMLHLKSNLSSKEQKELDGLEEHILIHEQLIRISRTICDGIAWRNLGYNRTFLNSSARGFGAGSVNVNSKEFKSEFMWAHRISKTMNSLVILNDLTRFLRIGDLTEIGDGVAFVHEIKKYGKEVKNMFTLEKVKGKAKISNQAKRLLELQRIAFANKAKIYGIEVETKKIGLILKTYTDKIKRLFRESEKKLVVSENMDGCISIEVTNFKTIQEQKKRDIEELKKLSPKVKSTDLILVHSNWDTFFSDEKGNFVRSAPPYSIYPFSAKDCLYLMSGYYLVKFSLNVTKLKEILKRNNWEIEERTEADLDKQIADFEKEKDVMFTTKQALYEHAPDDGGLFTIKRGPFSISFDAMIYSRLTMEYLSLQSLLDILEELYRIASIRQRPDVYFPRFQNEDELWN</sequence>
<comment type="caution">
    <text evidence="1">The sequence shown here is derived from an EMBL/GenBank/DDBJ whole genome shotgun (WGS) entry which is preliminary data.</text>
</comment>
<protein>
    <submittedName>
        <fullName evidence="1">Uncharacterized protein</fullName>
    </submittedName>
</protein>
<name>A0A0G0P2B8_9BACT</name>
<dbReference type="EMBL" id="LBVU01000003">
    <property type="protein sequence ID" value="KKQ92244.1"/>
    <property type="molecule type" value="Genomic_DNA"/>
</dbReference>
<accession>A0A0G0P2B8</accession>
<evidence type="ECO:0000313" key="1">
    <source>
        <dbReference type="EMBL" id="KKQ92244.1"/>
    </source>
</evidence>